<feature type="compositionally biased region" description="Basic residues" evidence="1">
    <location>
        <begin position="73"/>
        <end position="82"/>
    </location>
</feature>
<comment type="caution">
    <text evidence="2">The sequence shown here is derived from an EMBL/GenBank/DDBJ whole genome shotgun (WGS) entry which is preliminary data.</text>
</comment>
<name>A0A2K2U359_9ACTN</name>
<dbReference type="EMBL" id="PPEL01000078">
    <property type="protein sequence ID" value="PNV64638.1"/>
    <property type="molecule type" value="Genomic_DNA"/>
</dbReference>
<organism evidence="2 3">
    <name type="scientific">Rubneribacter badeniensis</name>
    <dbReference type="NCBI Taxonomy" id="2070688"/>
    <lineage>
        <taxon>Bacteria</taxon>
        <taxon>Bacillati</taxon>
        <taxon>Actinomycetota</taxon>
        <taxon>Coriobacteriia</taxon>
        <taxon>Eggerthellales</taxon>
        <taxon>Eggerthellaceae</taxon>
        <taxon>Rubneribacter</taxon>
    </lineage>
</organism>
<reference evidence="2 3" key="1">
    <citation type="journal article" date="2018" name="Int. J. Syst. Evol. Microbiol.">
        <title>Rubneribacter badeniensis gen. nov., sp. nov. and Enteroscipio rubneri gen. nov., sp. nov., new members of the Eggerthellaceae isolated from human faeces.</title>
        <authorList>
            <person name="Danylec N."/>
            <person name="Gobl A."/>
            <person name="Stoll D.A."/>
            <person name="Hetzer B."/>
            <person name="Kulling S.E."/>
            <person name="Huch M."/>
        </authorList>
    </citation>
    <scope>NUCLEOTIDE SEQUENCE [LARGE SCALE GENOMIC DNA]</scope>
    <source>
        <strain evidence="2 3">ResAG-85</strain>
    </source>
</reference>
<dbReference type="Proteomes" id="UP000236488">
    <property type="component" value="Unassembled WGS sequence"/>
</dbReference>
<sequence length="92" mass="10243">MNVNENTVKRLGSFLIERQEADIVAVLARKMNATADEALLTYYASDLALKIEQGELGIQYLPAEYLADEVLKRKGNPPHSPKKNSSANPDRK</sequence>
<accession>A0A2K2U359</accession>
<proteinExistence type="predicted"/>
<dbReference type="RefSeq" id="WP_087198669.1">
    <property type="nucleotide sequence ID" value="NZ_PPEL01000078.1"/>
</dbReference>
<evidence type="ECO:0000313" key="3">
    <source>
        <dbReference type="Proteomes" id="UP000236488"/>
    </source>
</evidence>
<feature type="region of interest" description="Disordered" evidence="1">
    <location>
        <begin position="72"/>
        <end position="92"/>
    </location>
</feature>
<evidence type="ECO:0000256" key="1">
    <source>
        <dbReference type="SAM" id="MobiDB-lite"/>
    </source>
</evidence>
<protein>
    <recommendedName>
        <fullName evidence="4">DUF3791 domain-containing protein</fullName>
    </recommendedName>
</protein>
<evidence type="ECO:0008006" key="4">
    <source>
        <dbReference type="Google" id="ProtNLM"/>
    </source>
</evidence>
<keyword evidence="3" id="KW-1185">Reference proteome</keyword>
<gene>
    <name evidence="2" type="ORF">C2L80_10820</name>
</gene>
<evidence type="ECO:0000313" key="2">
    <source>
        <dbReference type="EMBL" id="PNV64638.1"/>
    </source>
</evidence>
<feature type="compositionally biased region" description="Polar residues" evidence="1">
    <location>
        <begin position="83"/>
        <end position="92"/>
    </location>
</feature>
<dbReference type="AlphaFoldDB" id="A0A2K2U359"/>